<accession>A0ABU0L9Z6</accession>
<protein>
    <recommendedName>
        <fullName evidence="3">GH18 domain-containing protein</fullName>
    </recommendedName>
</protein>
<evidence type="ECO:0000313" key="1">
    <source>
        <dbReference type="EMBL" id="MDQ0503963.1"/>
    </source>
</evidence>
<comment type="caution">
    <text evidence="1">The sequence shown here is derived from an EMBL/GenBank/DDBJ whole genome shotgun (WGS) entry which is preliminary data.</text>
</comment>
<dbReference type="InterPro" id="IPR017853">
    <property type="entry name" value="GH"/>
</dbReference>
<sequence>MTISVVSGGAVSDAASVTARFALGTMDLIGPAAAGAPVMARVRLPLVPFKAIGGGAQQVSGLWFGTVRRAGPAETFRLVSGDGSLVLTGAVGSDLKLDAATLAYGEVLDITSGQLSMGAGGSLALSLAGKMSVPEPSGQEFHVHWDSWYEKPDPAYPERFYLTNLPPYVSTVTLCFARPQVTYEGLDDNVFATTGLQFQGTGHQLKNALDLLRLRRPGIRVALAVQQGGPLGFEPYNREGWAGMNGTHFRALALFLEQMGIRDIDVDYECVASSMDGDKHCLVKANRDVWCYTDGELVRVIKAFRDKFPRPKFRLAFDAYNTGAYFGPFARQAPVGWNHGYVAALARDPKARAAIDIINIMSFDEKPGYDPARALEAYQYHFPDAQVFLGLRSGPAWHGDVKRSLTDVIDFANAAIRLKAGGLWLYSLLWDAGEPHGPYGPDNPDANMMARLVAERFRLPGADLPLVSTGA</sequence>
<keyword evidence="2" id="KW-1185">Reference proteome</keyword>
<dbReference type="EMBL" id="JAUSVY010000002">
    <property type="protein sequence ID" value="MDQ0503963.1"/>
    <property type="molecule type" value="Genomic_DNA"/>
</dbReference>
<dbReference type="RefSeq" id="WP_237346942.1">
    <property type="nucleotide sequence ID" value="NZ_JABWGX010000025.1"/>
</dbReference>
<evidence type="ECO:0008006" key="3">
    <source>
        <dbReference type="Google" id="ProtNLM"/>
    </source>
</evidence>
<dbReference type="Gene3D" id="3.20.20.80">
    <property type="entry name" value="Glycosidases"/>
    <property type="match status" value="1"/>
</dbReference>
<organism evidence="1 2">
    <name type="scientific">Xanthobacter agilis</name>
    <dbReference type="NCBI Taxonomy" id="47492"/>
    <lineage>
        <taxon>Bacteria</taxon>
        <taxon>Pseudomonadati</taxon>
        <taxon>Pseudomonadota</taxon>
        <taxon>Alphaproteobacteria</taxon>
        <taxon>Hyphomicrobiales</taxon>
        <taxon>Xanthobacteraceae</taxon>
        <taxon>Xanthobacter</taxon>
    </lineage>
</organism>
<evidence type="ECO:0000313" key="2">
    <source>
        <dbReference type="Proteomes" id="UP001241747"/>
    </source>
</evidence>
<name>A0ABU0L9Z6_XANAG</name>
<dbReference type="Proteomes" id="UP001241747">
    <property type="component" value="Unassembled WGS sequence"/>
</dbReference>
<dbReference type="SUPFAM" id="SSF51445">
    <property type="entry name" value="(Trans)glycosidases"/>
    <property type="match status" value="1"/>
</dbReference>
<gene>
    <name evidence="1" type="ORF">QOZ94_000737</name>
</gene>
<proteinExistence type="predicted"/>
<reference evidence="1 2" key="1">
    <citation type="submission" date="2023-07" db="EMBL/GenBank/DDBJ databases">
        <title>Genomic Encyclopedia of Type Strains, Phase IV (KMG-IV): sequencing the most valuable type-strain genomes for metagenomic binning, comparative biology and taxonomic classification.</title>
        <authorList>
            <person name="Goeker M."/>
        </authorList>
    </citation>
    <scope>NUCLEOTIDE SEQUENCE [LARGE SCALE GENOMIC DNA]</scope>
    <source>
        <strain evidence="1 2">DSM 3770</strain>
    </source>
</reference>